<comment type="caution">
    <text evidence="1">The sequence shown here is derived from an EMBL/GenBank/DDBJ whole genome shotgun (WGS) entry which is preliminary data.</text>
</comment>
<evidence type="ECO:0000313" key="1">
    <source>
        <dbReference type="EMBL" id="KAL2653422.1"/>
    </source>
</evidence>
<name>A0ABD1ZQV7_9MARC</name>
<dbReference type="EMBL" id="JBHFFA010000001">
    <property type="protein sequence ID" value="KAL2653422.1"/>
    <property type="molecule type" value="Genomic_DNA"/>
</dbReference>
<evidence type="ECO:0000313" key="2">
    <source>
        <dbReference type="Proteomes" id="UP001605036"/>
    </source>
</evidence>
<gene>
    <name evidence="1" type="ORF">R1flu_021550</name>
</gene>
<sequence length="79" mass="8939">MKLIRRFLQYESAYQFEGQTAQAHPGFSPCEHDHRNTDSGSYSGSLEAPLESCSLLETKAHPDNYYHSMSRILLSCLGE</sequence>
<keyword evidence="2" id="KW-1185">Reference proteome</keyword>
<reference evidence="1 2" key="1">
    <citation type="submission" date="2024-09" db="EMBL/GenBank/DDBJ databases">
        <title>Chromosome-scale assembly of Riccia fluitans.</title>
        <authorList>
            <person name="Paukszto L."/>
            <person name="Sawicki J."/>
            <person name="Karawczyk K."/>
            <person name="Piernik-Szablinska J."/>
            <person name="Szczecinska M."/>
            <person name="Mazdziarz M."/>
        </authorList>
    </citation>
    <scope>NUCLEOTIDE SEQUENCE [LARGE SCALE GENOMIC DNA]</scope>
    <source>
        <strain evidence="1">Rf_01</strain>
        <tissue evidence="1">Aerial parts of the thallus</tissue>
    </source>
</reference>
<protein>
    <submittedName>
        <fullName evidence="1">Uncharacterized protein</fullName>
    </submittedName>
</protein>
<organism evidence="1 2">
    <name type="scientific">Riccia fluitans</name>
    <dbReference type="NCBI Taxonomy" id="41844"/>
    <lineage>
        <taxon>Eukaryota</taxon>
        <taxon>Viridiplantae</taxon>
        <taxon>Streptophyta</taxon>
        <taxon>Embryophyta</taxon>
        <taxon>Marchantiophyta</taxon>
        <taxon>Marchantiopsida</taxon>
        <taxon>Marchantiidae</taxon>
        <taxon>Marchantiales</taxon>
        <taxon>Ricciaceae</taxon>
        <taxon>Riccia</taxon>
    </lineage>
</organism>
<accession>A0ABD1ZQV7</accession>
<dbReference type="AlphaFoldDB" id="A0ABD1ZQV7"/>
<proteinExistence type="predicted"/>
<dbReference type="Proteomes" id="UP001605036">
    <property type="component" value="Unassembled WGS sequence"/>
</dbReference>